<dbReference type="Gene3D" id="3.40.630.30">
    <property type="match status" value="1"/>
</dbReference>
<dbReference type="InterPro" id="IPR000182">
    <property type="entry name" value="GNAT_dom"/>
</dbReference>
<dbReference type="OrthoDB" id="5242221at2"/>
<keyword evidence="2" id="KW-0012">Acyltransferase</keyword>
<comment type="caution">
    <text evidence="5">The sequence shown here is derived from an EMBL/GenBank/DDBJ whole genome shotgun (WGS) entry which is preliminary data.</text>
</comment>
<evidence type="ECO:0000313" key="5">
    <source>
        <dbReference type="EMBL" id="EEI17543.1"/>
    </source>
</evidence>
<dbReference type="PANTHER" id="PTHR43792:SF8">
    <property type="entry name" value="[RIBOSOMAL PROTEIN US5]-ALANINE N-ACETYLTRANSFERASE"/>
    <property type="match status" value="1"/>
</dbReference>
<keyword evidence="1" id="KW-0808">Transferase</keyword>
<dbReference type="STRING" id="525263.HMPREF0298_0575"/>
<dbReference type="AlphaFoldDB" id="C0XQ55"/>
<dbReference type="SUPFAM" id="SSF55729">
    <property type="entry name" value="Acyl-CoA N-acyltransferases (Nat)"/>
    <property type="match status" value="1"/>
</dbReference>
<dbReference type="InterPro" id="IPR016181">
    <property type="entry name" value="Acyl_CoA_acyltransferase"/>
</dbReference>
<protein>
    <submittedName>
        <fullName evidence="5">Acetyltransferase, GNAT family</fullName>
    </submittedName>
</protein>
<dbReference type="HOGENOM" id="CLU_013985_40_0_11"/>
<evidence type="ECO:0000256" key="3">
    <source>
        <dbReference type="ARBA" id="ARBA00038502"/>
    </source>
</evidence>
<comment type="similarity">
    <text evidence="3">Belongs to the acetyltransferase family. RimJ subfamily.</text>
</comment>
<evidence type="ECO:0000313" key="6">
    <source>
        <dbReference type="Proteomes" id="UP000006196"/>
    </source>
</evidence>
<evidence type="ECO:0000259" key="4">
    <source>
        <dbReference type="PROSITE" id="PS51186"/>
    </source>
</evidence>
<organism evidence="5 6">
    <name type="scientific">Corynebacterium lipophiloflavum (strain ATCC 700352 / DSM 44291 / CCUG 37336 / JCM 10383 / DMMZ 1944)</name>
    <dbReference type="NCBI Taxonomy" id="525263"/>
    <lineage>
        <taxon>Bacteria</taxon>
        <taxon>Bacillati</taxon>
        <taxon>Actinomycetota</taxon>
        <taxon>Actinomycetes</taxon>
        <taxon>Mycobacteriales</taxon>
        <taxon>Corynebacteriaceae</taxon>
        <taxon>Corynebacterium</taxon>
    </lineage>
</organism>
<accession>C0XQ55</accession>
<dbReference type="Pfam" id="PF13302">
    <property type="entry name" value="Acetyltransf_3"/>
    <property type="match status" value="1"/>
</dbReference>
<dbReference type="RefSeq" id="WP_006841057.1">
    <property type="nucleotide sequence ID" value="NZ_GG667196.1"/>
</dbReference>
<reference evidence="5" key="1">
    <citation type="submission" date="2009-01" db="EMBL/GenBank/DDBJ databases">
        <authorList>
            <person name="Qin X."/>
            <person name="Bachman B."/>
            <person name="Battles P."/>
            <person name="Bell A."/>
            <person name="Bess C."/>
            <person name="Bickham C."/>
            <person name="Chaboub L."/>
            <person name="Chen D."/>
            <person name="Coyle M."/>
            <person name="Deiros D.R."/>
            <person name="Dinh H."/>
            <person name="Forbes L."/>
            <person name="Fowler G."/>
            <person name="Francisco L."/>
            <person name="Fu Q."/>
            <person name="Gubbala S."/>
            <person name="Hale W."/>
            <person name="Han Y."/>
            <person name="Hemphill L."/>
            <person name="Highlander S.K."/>
            <person name="Hirani K."/>
            <person name="Hogues M."/>
            <person name="Jackson L."/>
            <person name="Jakkamsetti A."/>
            <person name="Javaid M."/>
            <person name="Jiang H."/>
            <person name="Korchina V."/>
            <person name="Kovar C."/>
            <person name="Lara F."/>
            <person name="Lee S."/>
            <person name="Mata R."/>
            <person name="Mathew T."/>
            <person name="Moen C."/>
            <person name="Morales K."/>
            <person name="Munidasa M."/>
            <person name="Nazareth L."/>
            <person name="Ngo R."/>
            <person name="Nguyen L."/>
            <person name="Okwuonu G."/>
            <person name="Ongeri F."/>
            <person name="Patil S."/>
            <person name="Petrosino J."/>
            <person name="Pham C."/>
            <person name="Pham P."/>
            <person name="Pu L.-L."/>
            <person name="Puazo M."/>
            <person name="Raj R."/>
            <person name="Reid J."/>
            <person name="Rouhana J."/>
            <person name="Saada N."/>
            <person name="Shang Y."/>
            <person name="Simmons D."/>
            <person name="Thornton R."/>
            <person name="Warren J."/>
            <person name="Weissenberger G."/>
            <person name="Zhang J."/>
            <person name="Zhang L."/>
            <person name="Zhou C."/>
            <person name="Zhu D."/>
            <person name="Muzny D."/>
            <person name="Worley K."/>
            <person name="Gibbs R."/>
        </authorList>
    </citation>
    <scope>NUCLEOTIDE SEQUENCE [LARGE SCALE GENOMIC DNA]</scope>
    <source>
        <strain evidence="5">DSM 44291</strain>
    </source>
</reference>
<dbReference type="PROSITE" id="PS51186">
    <property type="entry name" value="GNAT"/>
    <property type="match status" value="1"/>
</dbReference>
<dbReference type="GO" id="GO:0008999">
    <property type="term" value="F:protein-N-terminal-alanine acetyltransferase activity"/>
    <property type="evidence" value="ECO:0007669"/>
    <property type="project" value="TreeGrafter"/>
</dbReference>
<proteinExistence type="inferred from homology"/>
<dbReference type="eggNOG" id="COG1670">
    <property type="taxonomic scope" value="Bacteria"/>
</dbReference>
<dbReference type="GO" id="GO:0005737">
    <property type="term" value="C:cytoplasm"/>
    <property type="evidence" value="ECO:0007669"/>
    <property type="project" value="TreeGrafter"/>
</dbReference>
<evidence type="ECO:0000256" key="2">
    <source>
        <dbReference type="ARBA" id="ARBA00023315"/>
    </source>
</evidence>
<feature type="domain" description="N-acetyltransferase" evidence="4">
    <location>
        <begin position="45"/>
        <end position="193"/>
    </location>
</feature>
<gene>
    <name evidence="5" type="ORF">HMPREF0298_0575</name>
</gene>
<dbReference type="InterPro" id="IPR051531">
    <property type="entry name" value="N-acetyltransferase"/>
</dbReference>
<evidence type="ECO:0000256" key="1">
    <source>
        <dbReference type="ARBA" id="ARBA00022679"/>
    </source>
</evidence>
<dbReference type="Proteomes" id="UP000006196">
    <property type="component" value="Unassembled WGS sequence"/>
</dbReference>
<dbReference type="EMBL" id="ACHJ01000034">
    <property type="protein sequence ID" value="EEI17543.1"/>
    <property type="molecule type" value="Genomic_DNA"/>
</dbReference>
<dbReference type="PANTHER" id="PTHR43792">
    <property type="entry name" value="GNAT FAMILY, PUTATIVE (AFU_ORTHOLOGUE AFUA_3G00765)-RELATED-RELATED"/>
    <property type="match status" value="1"/>
</dbReference>
<name>C0XQ55_CORLD</name>
<sequence>MLEFLGLGSGGFHPGWPEATPAVCLEDGACLRLRALRSGDGFDWVRYRIADERWLKPVEPTVPTSWAAAHTRSAWRSTYSNLRRLALDGVVVPLVIELDGRFAGQVTLGNIQHGSVSECWIGYWVHSAFMGRGVATAACALGTDHAFERVGMHRVTATYLPDNPASGKVLVANGYRQEGYMRRNLHIDGQWRDHHFVALNADDYPSTAVARLIAEGRVRRG</sequence>
<keyword evidence="6" id="KW-1185">Reference proteome</keyword>